<comment type="caution">
    <text evidence="1">The sequence shown here is derived from an EMBL/GenBank/DDBJ whole genome shotgun (WGS) entry which is preliminary data.</text>
</comment>
<accession>A0A5J9TRV4</accession>
<reference evidence="1 2" key="1">
    <citation type="journal article" date="2019" name="Sci. Rep.">
        <title>A high-quality genome of Eragrostis curvula grass provides insights into Poaceae evolution and supports new strategies to enhance forage quality.</title>
        <authorList>
            <person name="Carballo J."/>
            <person name="Santos B.A.C.M."/>
            <person name="Zappacosta D."/>
            <person name="Garbus I."/>
            <person name="Selva J.P."/>
            <person name="Gallo C.A."/>
            <person name="Diaz A."/>
            <person name="Albertini E."/>
            <person name="Caccamo M."/>
            <person name="Echenique V."/>
        </authorList>
    </citation>
    <scope>NUCLEOTIDE SEQUENCE [LARGE SCALE GENOMIC DNA]</scope>
    <source>
        <strain evidence="2">cv. Victoria</strain>
        <tissue evidence="1">Leaf</tissue>
    </source>
</reference>
<dbReference type="Proteomes" id="UP000324897">
    <property type="component" value="Unassembled WGS sequence"/>
</dbReference>
<dbReference type="EMBL" id="RWGY01000031">
    <property type="protein sequence ID" value="TVU14106.1"/>
    <property type="molecule type" value="Genomic_DNA"/>
</dbReference>
<dbReference type="AlphaFoldDB" id="A0A5J9TRV4"/>
<dbReference type="SUPFAM" id="SSF52047">
    <property type="entry name" value="RNI-like"/>
    <property type="match status" value="1"/>
</dbReference>
<protein>
    <recommendedName>
        <fullName evidence="3">FBD domain-containing protein</fullName>
    </recommendedName>
</protein>
<keyword evidence="2" id="KW-1185">Reference proteome</keyword>
<dbReference type="PANTHER" id="PTHR32141">
    <property type="match status" value="1"/>
</dbReference>
<evidence type="ECO:0008006" key="3">
    <source>
        <dbReference type="Google" id="ProtNLM"/>
    </source>
</evidence>
<dbReference type="OrthoDB" id="679495at2759"/>
<feature type="non-terminal residue" evidence="1">
    <location>
        <position position="1"/>
    </location>
</feature>
<dbReference type="InterPro" id="IPR055302">
    <property type="entry name" value="F-box_dom-containing"/>
</dbReference>
<evidence type="ECO:0000313" key="2">
    <source>
        <dbReference type="Proteomes" id="UP000324897"/>
    </source>
</evidence>
<sequence>MSKRRVLLRCPRSVAAVTLLHCHDTDGIYLDAPGVRFLRYKGFLEHFPFTSSATPASGMTTNLQHLDISFCTTRWCYNPPSSREEAPPPPHAVFWESIGTFSRLRFLKLKLLDINDIAVHPDQEGMFLKEFPGLKFLEIKGSYEVDKRGAALTLANFLHCCPAMQELRLKFKVHGDLYALPKGIHLSEERRAQVDLEKSTELLKRLKSKTGTSACYSVDDDDRSASNTVVPLLGKSSRLKFELEDFNCFEVKIAKFLVENAVVLEKMEVHDGHQRVQDHIHHKLAIWRASSSNSKIDIVGEQEPR</sequence>
<dbReference type="PANTHER" id="PTHR32141:SF26">
    <property type="entry name" value="OS08G0328600 PROTEIN"/>
    <property type="match status" value="1"/>
</dbReference>
<dbReference type="Gramene" id="TVU14106">
    <property type="protein sequence ID" value="TVU14106"/>
    <property type="gene ID" value="EJB05_37552"/>
</dbReference>
<organism evidence="1 2">
    <name type="scientific">Eragrostis curvula</name>
    <name type="common">weeping love grass</name>
    <dbReference type="NCBI Taxonomy" id="38414"/>
    <lineage>
        <taxon>Eukaryota</taxon>
        <taxon>Viridiplantae</taxon>
        <taxon>Streptophyta</taxon>
        <taxon>Embryophyta</taxon>
        <taxon>Tracheophyta</taxon>
        <taxon>Spermatophyta</taxon>
        <taxon>Magnoliopsida</taxon>
        <taxon>Liliopsida</taxon>
        <taxon>Poales</taxon>
        <taxon>Poaceae</taxon>
        <taxon>PACMAD clade</taxon>
        <taxon>Chloridoideae</taxon>
        <taxon>Eragrostideae</taxon>
        <taxon>Eragrostidinae</taxon>
        <taxon>Eragrostis</taxon>
    </lineage>
</organism>
<proteinExistence type="predicted"/>
<feature type="non-terminal residue" evidence="1">
    <location>
        <position position="305"/>
    </location>
</feature>
<gene>
    <name evidence="1" type="ORF">EJB05_37552</name>
</gene>
<name>A0A5J9TRV4_9POAL</name>
<evidence type="ECO:0000313" key="1">
    <source>
        <dbReference type="EMBL" id="TVU14106.1"/>
    </source>
</evidence>